<dbReference type="GeneID" id="69011577"/>
<organism evidence="3 4">
    <name type="scientific">Colletotrichum gloeosporioides</name>
    <name type="common">Anthracnose fungus</name>
    <name type="synonym">Glomerella cingulata</name>
    <dbReference type="NCBI Taxonomy" id="474922"/>
    <lineage>
        <taxon>Eukaryota</taxon>
        <taxon>Fungi</taxon>
        <taxon>Dikarya</taxon>
        <taxon>Ascomycota</taxon>
        <taxon>Pezizomycotina</taxon>
        <taxon>Sordariomycetes</taxon>
        <taxon>Hypocreomycetidae</taxon>
        <taxon>Glomerellales</taxon>
        <taxon>Glomerellaceae</taxon>
        <taxon>Colletotrichum</taxon>
        <taxon>Colletotrichum gloeosporioides species complex</taxon>
    </lineage>
</organism>
<dbReference type="EMBL" id="WVTB01000037">
    <property type="protein sequence ID" value="KAF3806096.1"/>
    <property type="molecule type" value="Genomic_DNA"/>
</dbReference>
<dbReference type="CDD" id="cd00067">
    <property type="entry name" value="GAL4"/>
    <property type="match status" value="1"/>
</dbReference>
<dbReference type="Gene3D" id="4.10.240.10">
    <property type="entry name" value="Zn(2)-C6 fungal-type DNA-binding domain"/>
    <property type="match status" value="1"/>
</dbReference>
<dbReference type="SMART" id="SM00066">
    <property type="entry name" value="GAL4"/>
    <property type="match status" value="1"/>
</dbReference>
<dbReference type="PANTHER" id="PTHR38111">
    <property type="entry name" value="ZN(2)-C6 FUNGAL-TYPE DOMAIN-CONTAINING PROTEIN-RELATED"/>
    <property type="match status" value="1"/>
</dbReference>
<evidence type="ECO:0000313" key="3">
    <source>
        <dbReference type="EMBL" id="KAF3806096.1"/>
    </source>
</evidence>
<evidence type="ECO:0000256" key="1">
    <source>
        <dbReference type="ARBA" id="ARBA00023242"/>
    </source>
</evidence>
<dbReference type="PROSITE" id="PS50048">
    <property type="entry name" value="ZN2_CY6_FUNGAL_2"/>
    <property type="match status" value="1"/>
</dbReference>
<dbReference type="Pfam" id="PF00172">
    <property type="entry name" value="Zn_clus"/>
    <property type="match status" value="1"/>
</dbReference>
<feature type="domain" description="Zn(2)-C6 fungal-type" evidence="2">
    <location>
        <begin position="50"/>
        <end position="80"/>
    </location>
</feature>
<dbReference type="InterPro" id="IPR036864">
    <property type="entry name" value="Zn2-C6_fun-type_DNA-bd_sf"/>
</dbReference>
<dbReference type="RefSeq" id="XP_045265255.1">
    <property type="nucleotide sequence ID" value="XM_045404471.1"/>
</dbReference>
<reference evidence="3" key="2">
    <citation type="submission" date="2020-03" db="EMBL/GenBank/DDBJ databases">
        <authorList>
            <person name="Fu F.-F."/>
            <person name="Chen J."/>
        </authorList>
    </citation>
    <scope>NUCLEOTIDE SEQUENCE</scope>
    <source>
        <strain evidence="3">Lc1</strain>
    </source>
</reference>
<dbReference type="Proteomes" id="UP000613401">
    <property type="component" value="Unassembled WGS sequence"/>
</dbReference>
<name>A0A8H4CLK1_COLGL</name>
<dbReference type="GO" id="GO:0000981">
    <property type="term" value="F:DNA-binding transcription factor activity, RNA polymerase II-specific"/>
    <property type="evidence" value="ECO:0007669"/>
    <property type="project" value="InterPro"/>
</dbReference>
<evidence type="ECO:0000313" key="4">
    <source>
        <dbReference type="Proteomes" id="UP000613401"/>
    </source>
</evidence>
<dbReference type="InterPro" id="IPR053178">
    <property type="entry name" value="Osmoadaptation_assoc"/>
</dbReference>
<protein>
    <recommendedName>
        <fullName evidence="2">Zn(2)-C6 fungal-type domain-containing protein</fullName>
    </recommendedName>
</protein>
<dbReference type="SUPFAM" id="SSF57701">
    <property type="entry name" value="Zn2/Cys6 DNA-binding domain"/>
    <property type="match status" value="1"/>
</dbReference>
<dbReference type="InterPro" id="IPR001138">
    <property type="entry name" value="Zn2Cys6_DnaBD"/>
</dbReference>
<reference evidence="3" key="1">
    <citation type="journal article" date="2020" name="Phytopathology">
        <title>Genome sequence and comparative analysis of Colletotrichum gloeosporioides isolated from Liriodendron leaves.</title>
        <authorList>
            <person name="Fu F.F."/>
            <person name="Hao Z."/>
            <person name="Wang P."/>
            <person name="Lu Y."/>
            <person name="Xue L.J."/>
            <person name="Wei G."/>
            <person name="Tian Y."/>
            <person name="Baishi H."/>
            <person name="Xu H."/>
            <person name="Shi J."/>
            <person name="Cheng T."/>
            <person name="Wang G."/>
            <person name="Yi Y."/>
            <person name="Chen J."/>
        </authorList>
    </citation>
    <scope>NUCLEOTIDE SEQUENCE</scope>
    <source>
        <strain evidence="3">Lc1</strain>
    </source>
</reference>
<proteinExistence type="predicted"/>
<sequence length="486" mass="54371">MSSFERVASFINISGLDEVDSAPRRVARVPSTWTEHNLPTMVGVAGRSKCCRTCRQRKKGCDLQQPICGNCSRLNITCEYDRRQVFINVTGPGKARPTAKPSYTDVVLPHSLARSAYEDKYISLLWDAWSPCGIPSAEISANYPVYSWVSSARDLYQGDDGLRRTLIAMSLSTLGQKDGQAYSTAKGFQTWKSDAVMVASQGLGLFELLYGTQERVQAEGSQVKSWHNHNLGELALIRQRGPKSFIEGHAHHIFSGVRMHLAIAGCMSRKRSFLSDTAWKTIPWTIIPKTPKDVILDILTDVPALLEEVDALKSNPSDYNCQRFVKTYQRLDREIVWWLENLSPPTDILQDLHERNYRNPTADELAVAHVMTCFWTVCILVYSSLHAVLSSTFNLPGIEVMELSERINPRPYCLLIADAVEAFFQPEAGTFGMHAAPFPIGMAIKYLMLTEGFSSKDCMRLIRYFSGQSGGAAMGSFLANTLFVWN</sequence>
<comment type="caution">
    <text evidence="3">The sequence shown here is derived from an EMBL/GenBank/DDBJ whole genome shotgun (WGS) entry which is preliminary data.</text>
</comment>
<dbReference type="AlphaFoldDB" id="A0A8H4CLK1"/>
<dbReference type="PANTHER" id="PTHR38111:SF11">
    <property type="entry name" value="TRANSCRIPTION FACTOR DOMAIN-CONTAINING PROTEIN-RELATED"/>
    <property type="match status" value="1"/>
</dbReference>
<keyword evidence="1" id="KW-0539">Nucleus</keyword>
<keyword evidence="4" id="KW-1185">Reference proteome</keyword>
<gene>
    <name evidence="3" type="ORF">GCG54_00004422</name>
</gene>
<dbReference type="GO" id="GO:0008270">
    <property type="term" value="F:zinc ion binding"/>
    <property type="evidence" value="ECO:0007669"/>
    <property type="project" value="InterPro"/>
</dbReference>
<accession>A0A8H4CLK1</accession>
<evidence type="ECO:0000259" key="2">
    <source>
        <dbReference type="PROSITE" id="PS50048"/>
    </source>
</evidence>